<evidence type="ECO:0000313" key="3">
    <source>
        <dbReference type="Proteomes" id="UP001596524"/>
    </source>
</evidence>
<dbReference type="SUPFAM" id="SSF53474">
    <property type="entry name" value="alpha/beta-Hydrolases"/>
    <property type="match status" value="1"/>
</dbReference>
<keyword evidence="3" id="KW-1185">Reference proteome</keyword>
<name>A0ABW2MYR6_9ACTN</name>
<dbReference type="InterPro" id="IPR000073">
    <property type="entry name" value="AB_hydrolase_1"/>
</dbReference>
<dbReference type="PANTHER" id="PTHR43433:SF10">
    <property type="entry name" value="AB HYDROLASE-1 DOMAIN-CONTAINING PROTEIN"/>
    <property type="match status" value="1"/>
</dbReference>
<protein>
    <submittedName>
        <fullName evidence="2">Alpha/beta hydrolase</fullName>
    </submittedName>
</protein>
<keyword evidence="2" id="KW-0378">Hydrolase</keyword>
<dbReference type="Gene3D" id="3.40.50.1820">
    <property type="entry name" value="alpha/beta hydrolase"/>
    <property type="match status" value="1"/>
</dbReference>
<dbReference type="Pfam" id="PF00561">
    <property type="entry name" value="Abhydrolase_1"/>
    <property type="match status" value="1"/>
</dbReference>
<dbReference type="Proteomes" id="UP001596524">
    <property type="component" value="Unassembled WGS sequence"/>
</dbReference>
<dbReference type="GO" id="GO:0016787">
    <property type="term" value="F:hydrolase activity"/>
    <property type="evidence" value="ECO:0007669"/>
    <property type="project" value="UniProtKB-KW"/>
</dbReference>
<comment type="caution">
    <text evidence="2">The sequence shown here is derived from an EMBL/GenBank/DDBJ whole genome shotgun (WGS) entry which is preliminary data.</text>
</comment>
<feature type="domain" description="AB hydrolase-1" evidence="1">
    <location>
        <begin position="26"/>
        <end position="282"/>
    </location>
</feature>
<evidence type="ECO:0000313" key="2">
    <source>
        <dbReference type="EMBL" id="MFC7358712.1"/>
    </source>
</evidence>
<dbReference type="InterPro" id="IPR050471">
    <property type="entry name" value="AB_hydrolase"/>
</dbReference>
<dbReference type="InterPro" id="IPR029058">
    <property type="entry name" value="AB_hydrolase_fold"/>
</dbReference>
<dbReference type="PANTHER" id="PTHR43433">
    <property type="entry name" value="HYDROLASE, ALPHA/BETA FOLD FAMILY PROTEIN"/>
    <property type="match status" value="1"/>
</dbReference>
<accession>A0ABW2MYR6</accession>
<gene>
    <name evidence="2" type="ORF">ACFQO6_00410</name>
</gene>
<dbReference type="EMBL" id="JBHTCH010000001">
    <property type="protein sequence ID" value="MFC7358712.1"/>
    <property type="molecule type" value="Genomic_DNA"/>
</dbReference>
<sequence>MQLDHLTLRDGRRVDTAQGGDAHGFPVLLQHGLPGSRLAAAHAEEAAHECGVRLVSVSRPGFGRSAPANPSLAERGQDAIEVVTALGIDQLAVLGVSGGAPAAAATAAVGGDRITALGIAVGIGPWNELEPADDAGLAAEREIVATYARGETEEALHAYRRLAATWFDDMLSRESDEDLMSAFDALAAGEDGEPDEDLSYMTPGMRRRFAQDLREALLTYDGMALDNLTVGRPWDVDLSSIRQPTFLWFGERDAFVSHVYADWWQQQIPHARLTLREGKGHGSAYLEHWADMLRDLTR</sequence>
<reference evidence="3" key="1">
    <citation type="journal article" date="2019" name="Int. J. Syst. Evol. Microbiol.">
        <title>The Global Catalogue of Microorganisms (GCM) 10K type strain sequencing project: providing services to taxonomists for standard genome sequencing and annotation.</title>
        <authorList>
            <consortium name="The Broad Institute Genomics Platform"/>
            <consortium name="The Broad Institute Genome Sequencing Center for Infectious Disease"/>
            <person name="Wu L."/>
            <person name="Ma J."/>
        </authorList>
    </citation>
    <scope>NUCLEOTIDE SEQUENCE [LARGE SCALE GENOMIC DNA]</scope>
    <source>
        <strain evidence="3">FCH27</strain>
    </source>
</reference>
<dbReference type="RefSeq" id="WP_255890515.1">
    <property type="nucleotide sequence ID" value="NZ_JAFMZM010000003.1"/>
</dbReference>
<organism evidence="2 3">
    <name type="scientific">Nocardioides astragali</name>
    <dbReference type="NCBI Taxonomy" id="1776736"/>
    <lineage>
        <taxon>Bacteria</taxon>
        <taxon>Bacillati</taxon>
        <taxon>Actinomycetota</taxon>
        <taxon>Actinomycetes</taxon>
        <taxon>Propionibacteriales</taxon>
        <taxon>Nocardioidaceae</taxon>
        <taxon>Nocardioides</taxon>
    </lineage>
</organism>
<evidence type="ECO:0000259" key="1">
    <source>
        <dbReference type="Pfam" id="PF00561"/>
    </source>
</evidence>
<proteinExistence type="predicted"/>